<comment type="caution">
    <text evidence="2">The sequence shown here is derived from an EMBL/GenBank/DDBJ whole genome shotgun (WGS) entry which is preliminary data.</text>
</comment>
<name>A0A4Z1HV74_9HELO</name>
<dbReference type="Proteomes" id="UP000297527">
    <property type="component" value="Unassembled WGS sequence"/>
</dbReference>
<accession>A0A4Z1HV74</accession>
<evidence type="ECO:0000313" key="2">
    <source>
        <dbReference type="EMBL" id="TGO53088.1"/>
    </source>
</evidence>
<proteinExistence type="predicted"/>
<dbReference type="OrthoDB" id="10595788at2759"/>
<organism evidence="2 3">
    <name type="scientific">Botryotinia convoluta</name>
    <dbReference type="NCBI Taxonomy" id="54673"/>
    <lineage>
        <taxon>Eukaryota</taxon>
        <taxon>Fungi</taxon>
        <taxon>Dikarya</taxon>
        <taxon>Ascomycota</taxon>
        <taxon>Pezizomycotina</taxon>
        <taxon>Leotiomycetes</taxon>
        <taxon>Helotiales</taxon>
        <taxon>Sclerotiniaceae</taxon>
        <taxon>Botryotinia</taxon>
    </lineage>
</organism>
<dbReference type="EMBL" id="PQXN01000130">
    <property type="protein sequence ID" value="TGO53088.1"/>
    <property type="molecule type" value="Genomic_DNA"/>
</dbReference>
<keyword evidence="3" id="KW-1185">Reference proteome</keyword>
<sequence>MAHDANDTPTARHRVFRPTVGIETGGKSGGKVPNNMQLDIYWLPHTHAASVQQLPLRHHRSSE</sequence>
<evidence type="ECO:0000313" key="3">
    <source>
        <dbReference type="Proteomes" id="UP000297527"/>
    </source>
</evidence>
<protein>
    <submittedName>
        <fullName evidence="2">Uncharacterized protein</fullName>
    </submittedName>
</protein>
<reference evidence="2 3" key="1">
    <citation type="submission" date="2017-12" db="EMBL/GenBank/DDBJ databases">
        <title>Comparative genomics of Botrytis spp.</title>
        <authorList>
            <person name="Valero-Jimenez C.A."/>
            <person name="Tapia P."/>
            <person name="Veloso J."/>
            <person name="Silva-Moreno E."/>
            <person name="Staats M."/>
            <person name="Valdes J.H."/>
            <person name="Van Kan J.A.L."/>
        </authorList>
    </citation>
    <scope>NUCLEOTIDE SEQUENCE [LARGE SCALE GENOMIC DNA]</scope>
    <source>
        <strain evidence="2 3">MUCL11595</strain>
    </source>
</reference>
<feature type="region of interest" description="Disordered" evidence="1">
    <location>
        <begin position="1"/>
        <end position="33"/>
    </location>
</feature>
<gene>
    <name evidence="2" type="ORF">BCON_0130g00160</name>
</gene>
<evidence type="ECO:0000256" key="1">
    <source>
        <dbReference type="SAM" id="MobiDB-lite"/>
    </source>
</evidence>
<dbReference type="AlphaFoldDB" id="A0A4Z1HV74"/>